<sequence length="115" mass="13787">NKFGSNEMSDCGNISWNMNENFNVYLENLTYLPFIKECEKIYIKFSIYHAQDMKYETESERFDFAKVAGKDSSLRLHKFIPFDYKIRKLHRCDRLNISIHCVTRRKRVSFGKIKS</sequence>
<reference evidence="1 2" key="1">
    <citation type="journal article" date="2018" name="Sci. Rep.">
        <title>Genomic signatures of local adaptation to the degree of environmental predictability in rotifers.</title>
        <authorList>
            <person name="Franch-Gras L."/>
            <person name="Hahn C."/>
            <person name="Garcia-Roger E.M."/>
            <person name="Carmona M.J."/>
            <person name="Serra M."/>
            <person name="Gomez A."/>
        </authorList>
    </citation>
    <scope>NUCLEOTIDE SEQUENCE [LARGE SCALE GENOMIC DNA]</scope>
    <source>
        <strain evidence="1">HYR1</strain>
    </source>
</reference>
<dbReference type="Gene3D" id="2.60.40.150">
    <property type="entry name" value="C2 domain"/>
    <property type="match status" value="1"/>
</dbReference>
<comment type="caution">
    <text evidence="1">The sequence shown here is derived from an EMBL/GenBank/DDBJ whole genome shotgun (WGS) entry which is preliminary data.</text>
</comment>
<gene>
    <name evidence="1" type="ORF">BpHYR1_021599</name>
</gene>
<dbReference type="AlphaFoldDB" id="A0A3M7PGZ1"/>
<dbReference type="EMBL" id="REGN01010839">
    <property type="protein sequence ID" value="RMZ98332.1"/>
    <property type="molecule type" value="Genomic_DNA"/>
</dbReference>
<accession>A0A3M7PGZ1</accession>
<protein>
    <submittedName>
        <fullName evidence="1">Uncharacterized protein</fullName>
    </submittedName>
</protein>
<evidence type="ECO:0000313" key="1">
    <source>
        <dbReference type="EMBL" id="RMZ98332.1"/>
    </source>
</evidence>
<organism evidence="1 2">
    <name type="scientific">Brachionus plicatilis</name>
    <name type="common">Marine rotifer</name>
    <name type="synonym">Brachionus muelleri</name>
    <dbReference type="NCBI Taxonomy" id="10195"/>
    <lineage>
        <taxon>Eukaryota</taxon>
        <taxon>Metazoa</taxon>
        <taxon>Spiralia</taxon>
        <taxon>Gnathifera</taxon>
        <taxon>Rotifera</taxon>
        <taxon>Eurotatoria</taxon>
        <taxon>Monogononta</taxon>
        <taxon>Pseudotrocha</taxon>
        <taxon>Ploima</taxon>
        <taxon>Brachionidae</taxon>
        <taxon>Brachionus</taxon>
    </lineage>
</organism>
<dbReference type="Proteomes" id="UP000276133">
    <property type="component" value="Unassembled WGS sequence"/>
</dbReference>
<feature type="non-terminal residue" evidence="1">
    <location>
        <position position="1"/>
    </location>
</feature>
<keyword evidence="2" id="KW-1185">Reference proteome</keyword>
<dbReference type="InterPro" id="IPR035892">
    <property type="entry name" value="C2_domain_sf"/>
</dbReference>
<evidence type="ECO:0000313" key="2">
    <source>
        <dbReference type="Proteomes" id="UP000276133"/>
    </source>
</evidence>
<proteinExistence type="predicted"/>
<name>A0A3M7PGZ1_BRAPC</name>